<name>A0A6I1MKN4_9CLOT</name>
<proteinExistence type="predicted"/>
<dbReference type="RefSeq" id="WP_152887558.1">
    <property type="nucleotide sequence ID" value="NZ_WHJC01000017.1"/>
</dbReference>
<dbReference type="Pfam" id="PF01098">
    <property type="entry name" value="FTSW_RODA_SPOVE"/>
    <property type="match status" value="1"/>
</dbReference>
<dbReference type="GO" id="GO:0051301">
    <property type="term" value="P:cell division"/>
    <property type="evidence" value="ECO:0007669"/>
    <property type="project" value="InterPro"/>
</dbReference>
<comment type="subcellular location">
    <subcellularLocation>
        <location evidence="1">Membrane</location>
        <topology evidence="1">Multi-pass membrane protein</topology>
    </subcellularLocation>
</comment>
<evidence type="ECO:0000313" key="8">
    <source>
        <dbReference type="Proteomes" id="UP000430345"/>
    </source>
</evidence>
<organism evidence="7 8">
    <name type="scientific">Clostridium tarantellae</name>
    <dbReference type="NCBI Taxonomy" id="39493"/>
    <lineage>
        <taxon>Bacteria</taxon>
        <taxon>Bacillati</taxon>
        <taxon>Bacillota</taxon>
        <taxon>Clostridia</taxon>
        <taxon>Eubacteriales</taxon>
        <taxon>Clostridiaceae</taxon>
        <taxon>Clostridium</taxon>
    </lineage>
</organism>
<feature type="transmembrane region" description="Helical" evidence="6">
    <location>
        <begin position="119"/>
        <end position="136"/>
    </location>
</feature>
<keyword evidence="2 6" id="KW-0812">Transmembrane</keyword>
<feature type="transmembrane region" description="Helical" evidence="6">
    <location>
        <begin position="208"/>
        <end position="225"/>
    </location>
</feature>
<feature type="transmembrane region" description="Helical" evidence="6">
    <location>
        <begin position="36"/>
        <end position="54"/>
    </location>
</feature>
<feature type="transmembrane region" description="Helical" evidence="6">
    <location>
        <begin position="315"/>
        <end position="332"/>
    </location>
</feature>
<evidence type="ECO:0000313" key="7">
    <source>
        <dbReference type="EMBL" id="MPQ42697.1"/>
    </source>
</evidence>
<dbReference type="OrthoDB" id="9812661at2"/>
<gene>
    <name evidence="7" type="ORF">GBZ86_02880</name>
</gene>
<keyword evidence="4 6" id="KW-1133">Transmembrane helix</keyword>
<accession>A0A6I1MKN4</accession>
<feature type="transmembrane region" description="Helical" evidence="6">
    <location>
        <begin position="231"/>
        <end position="253"/>
    </location>
</feature>
<feature type="transmembrane region" description="Helical" evidence="6">
    <location>
        <begin position="381"/>
        <end position="399"/>
    </location>
</feature>
<evidence type="ECO:0000256" key="6">
    <source>
        <dbReference type="SAM" id="Phobius"/>
    </source>
</evidence>
<keyword evidence="5 6" id="KW-0472">Membrane</keyword>
<feature type="transmembrane region" description="Helical" evidence="6">
    <location>
        <begin position="64"/>
        <end position="81"/>
    </location>
</feature>
<dbReference type="AlphaFoldDB" id="A0A6I1MKN4"/>
<comment type="caution">
    <text evidence="7">The sequence shown here is derived from an EMBL/GenBank/DDBJ whole genome shotgun (WGS) entry which is preliminary data.</text>
</comment>
<dbReference type="GO" id="GO:0005886">
    <property type="term" value="C:plasma membrane"/>
    <property type="evidence" value="ECO:0007669"/>
    <property type="project" value="TreeGrafter"/>
</dbReference>
<evidence type="ECO:0000256" key="4">
    <source>
        <dbReference type="ARBA" id="ARBA00022989"/>
    </source>
</evidence>
<reference evidence="7 8" key="1">
    <citation type="submission" date="2019-10" db="EMBL/GenBank/DDBJ databases">
        <title>The Genome Sequence of Clostridium tarantellae Isolated from Fish Brain.</title>
        <authorList>
            <person name="Bano L."/>
            <person name="Kiel M."/>
            <person name="Sales G."/>
            <person name="Doxey A.C."/>
            <person name="Mansfield M.J."/>
            <person name="Schiavone M."/>
            <person name="Rossetto O."/>
            <person name="Pirazzini M."/>
            <person name="Dobrindt U."/>
            <person name="Montecucco C."/>
        </authorList>
    </citation>
    <scope>NUCLEOTIDE SEQUENCE [LARGE SCALE GENOMIC DNA]</scope>
    <source>
        <strain evidence="7 8">DSM 3997</strain>
    </source>
</reference>
<sequence>MNTLKYEKRILKMVYLLCAALFINLAIIKTPVDTKALILGAILIVIIGFSHFIIRKFYPDGDKYILIFSAILAVVGIAVLYRLDPKVAMKQTVWFSLGIAVYMLIVIVLPDLKSFSKYKYLYMGLTIVFMTMAFIIGKETLGAKNWVYIGSFGFQPSEIGKIFLILYLSSALMKYESKNTFKEELKQLLEPALVVMYSLGFMVLQRDLGSALLFFFVSITMLYIATSKAKYVAAGLGLFALGGIASYFMFGHVRKRVMIWKDVWKYANDQSYQIVQGFYAISAGGFLGTGLGQGYPGFIPIRETDYIYAVISEELGMVFSIGLTLIYFLLFYRGMRAALSTDDNFSQLNAVGFSTLIVAQVLVILGGIFSIIPLTGITLPFVSYGGTSILTMFFALGILQKISEEGHK</sequence>
<evidence type="ECO:0000256" key="3">
    <source>
        <dbReference type="ARBA" id="ARBA00022960"/>
    </source>
</evidence>
<keyword evidence="8" id="KW-1185">Reference proteome</keyword>
<feature type="transmembrane region" description="Helical" evidence="6">
    <location>
        <begin position="93"/>
        <end position="112"/>
    </location>
</feature>
<evidence type="ECO:0000256" key="1">
    <source>
        <dbReference type="ARBA" id="ARBA00004141"/>
    </source>
</evidence>
<feature type="transmembrane region" description="Helical" evidence="6">
    <location>
        <begin position="274"/>
        <end position="295"/>
    </location>
</feature>
<evidence type="ECO:0000256" key="5">
    <source>
        <dbReference type="ARBA" id="ARBA00023136"/>
    </source>
</evidence>
<dbReference type="GO" id="GO:0008360">
    <property type="term" value="P:regulation of cell shape"/>
    <property type="evidence" value="ECO:0007669"/>
    <property type="project" value="UniProtKB-KW"/>
</dbReference>
<dbReference type="GO" id="GO:0032153">
    <property type="term" value="C:cell division site"/>
    <property type="evidence" value="ECO:0007669"/>
    <property type="project" value="TreeGrafter"/>
</dbReference>
<dbReference type="Proteomes" id="UP000430345">
    <property type="component" value="Unassembled WGS sequence"/>
</dbReference>
<feature type="transmembrane region" description="Helical" evidence="6">
    <location>
        <begin position="353"/>
        <end position="375"/>
    </location>
</feature>
<dbReference type="InterPro" id="IPR001182">
    <property type="entry name" value="FtsW/RodA"/>
</dbReference>
<evidence type="ECO:0000256" key="2">
    <source>
        <dbReference type="ARBA" id="ARBA00022692"/>
    </source>
</evidence>
<dbReference type="EMBL" id="WHJC01000017">
    <property type="protein sequence ID" value="MPQ42697.1"/>
    <property type="molecule type" value="Genomic_DNA"/>
</dbReference>
<feature type="transmembrane region" description="Helical" evidence="6">
    <location>
        <begin position="12"/>
        <end position="30"/>
    </location>
</feature>
<dbReference type="PANTHER" id="PTHR30474:SF3">
    <property type="entry name" value="PEPTIDOGLYCAN GLYCOSYLTRANSFERASE RODA"/>
    <property type="match status" value="1"/>
</dbReference>
<dbReference type="PANTHER" id="PTHR30474">
    <property type="entry name" value="CELL CYCLE PROTEIN"/>
    <property type="match status" value="1"/>
</dbReference>
<protein>
    <submittedName>
        <fullName evidence="7">FtsW/RodA/SpoVE family cell cycle protein</fullName>
    </submittedName>
</protein>
<dbReference type="GO" id="GO:0015648">
    <property type="term" value="F:lipid-linked peptidoglycan transporter activity"/>
    <property type="evidence" value="ECO:0007669"/>
    <property type="project" value="TreeGrafter"/>
</dbReference>
<keyword evidence="3" id="KW-0133">Cell shape</keyword>